<keyword evidence="1" id="KW-0812">Transmembrane</keyword>
<reference evidence="2" key="1">
    <citation type="submission" date="2020-09" db="EMBL/GenBank/DDBJ databases">
        <title>Genome-Enabled Discovery of Anthraquinone Biosynthesis in Senna tora.</title>
        <authorList>
            <person name="Kang S.-H."/>
            <person name="Pandey R.P."/>
            <person name="Lee C.-M."/>
            <person name="Sim J.-S."/>
            <person name="Jeong J.-T."/>
            <person name="Choi B.-S."/>
            <person name="Jung M."/>
            <person name="Ginzburg D."/>
            <person name="Zhao K."/>
            <person name="Won S.Y."/>
            <person name="Oh T.-J."/>
            <person name="Yu Y."/>
            <person name="Kim N.-H."/>
            <person name="Lee O.R."/>
            <person name="Lee T.-H."/>
            <person name="Bashyal P."/>
            <person name="Kim T.-S."/>
            <person name="Lee W.-H."/>
            <person name="Kawkins C."/>
            <person name="Kim C.-K."/>
            <person name="Kim J.S."/>
            <person name="Ahn B.O."/>
            <person name="Rhee S.Y."/>
            <person name="Sohng J.K."/>
        </authorList>
    </citation>
    <scope>NUCLEOTIDE SEQUENCE</scope>
    <source>
        <tissue evidence="2">Leaf</tissue>
    </source>
</reference>
<comment type="caution">
    <text evidence="2">The sequence shown here is derived from an EMBL/GenBank/DDBJ whole genome shotgun (WGS) entry which is preliminary data.</text>
</comment>
<gene>
    <name evidence="2" type="ORF">G2W53_025661</name>
</gene>
<keyword evidence="1" id="KW-0472">Membrane</keyword>
<dbReference type="Proteomes" id="UP000634136">
    <property type="component" value="Unassembled WGS sequence"/>
</dbReference>
<feature type="transmembrane region" description="Helical" evidence="1">
    <location>
        <begin position="75"/>
        <end position="93"/>
    </location>
</feature>
<evidence type="ECO:0000313" key="2">
    <source>
        <dbReference type="EMBL" id="KAF7820206.1"/>
    </source>
</evidence>
<dbReference type="EMBL" id="JAAIUW010000008">
    <property type="protein sequence ID" value="KAF7820206.1"/>
    <property type="molecule type" value="Genomic_DNA"/>
</dbReference>
<dbReference type="AlphaFoldDB" id="A0A834WI46"/>
<sequence>MISRYGRAGSSCTSAASLREIRSEESVDLVLIHLLKHLKLFQKLPLARDHAIRLLRRRRTRQHLRNSALLRRRRPAARVVLILIIVAAAASVSPDLRHLRRLRRDPLLWDSFCAVEDKGIKQKNTHNIPRVKFKVRFDINAPDL</sequence>
<organism evidence="2 3">
    <name type="scientific">Senna tora</name>
    <dbReference type="NCBI Taxonomy" id="362788"/>
    <lineage>
        <taxon>Eukaryota</taxon>
        <taxon>Viridiplantae</taxon>
        <taxon>Streptophyta</taxon>
        <taxon>Embryophyta</taxon>
        <taxon>Tracheophyta</taxon>
        <taxon>Spermatophyta</taxon>
        <taxon>Magnoliopsida</taxon>
        <taxon>eudicotyledons</taxon>
        <taxon>Gunneridae</taxon>
        <taxon>Pentapetalae</taxon>
        <taxon>rosids</taxon>
        <taxon>fabids</taxon>
        <taxon>Fabales</taxon>
        <taxon>Fabaceae</taxon>
        <taxon>Caesalpinioideae</taxon>
        <taxon>Cassia clade</taxon>
        <taxon>Senna</taxon>
    </lineage>
</organism>
<evidence type="ECO:0000313" key="3">
    <source>
        <dbReference type="Proteomes" id="UP000634136"/>
    </source>
</evidence>
<keyword evidence="1" id="KW-1133">Transmembrane helix</keyword>
<protein>
    <submittedName>
        <fullName evidence="2">Uncharacterized protein</fullName>
    </submittedName>
</protein>
<name>A0A834WI46_9FABA</name>
<keyword evidence="3" id="KW-1185">Reference proteome</keyword>
<proteinExistence type="predicted"/>
<accession>A0A834WI46</accession>
<evidence type="ECO:0000256" key="1">
    <source>
        <dbReference type="SAM" id="Phobius"/>
    </source>
</evidence>